<keyword evidence="7" id="KW-0507">mRNA processing</keyword>
<dbReference type="GO" id="GO:0005681">
    <property type="term" value="C:spliceosomal complex"/>
    <property type="evidence" value="ECO:0007669"/>
    <property type="project" value="UniProtKB-KW"/>
</dbReference>
<organism evidence="18 19">
    <name type="scientific">Trichinella spiralis</name>
    <name type="common">Trichina worm</name>
    <dbReference type="NCBI Taxonomy" id="6334"/>
    <lineage>
        <taxon>Eukaryota</taxon>
        <taxon>Metazoa</taxon>
        <taxon>Ecdysozoa</taxon>
        <taxon>Nematoda</taxon>
        <taxon>Enoplea</taxon>
        <taxon>Dorylaimia</taxon>
        <taxon>Trichinellida</taxon>
        <taxon>Trichinellidae</taxon>
        <taxon>Trichinella</taxon>
    </lineage>
</organism>
<dbReference type="STRING" id="6334.A0A0V1BS76"/>
<dbReference type="GO" id="GO:0046540">
    <property type="term" value="C:U4/U6 x U5 tri-snRNP complex"/>
    <property type="evidence" value="ECO:0007669"/>
    <property type="project" value="TreeGrafter"/>
</dbReference>
<keyword evidence="10" id="KW-0694">RNA-binding</keyword>
<feature type="compositionally biased region" description="Basic and acidic residues" evidence="16">
    <location>
        <begin position="8"/>
        <end position="19"/>
    </location>
</feature>
<evidence type="ECO:0000256" key="10">
    <source>
        <dbReference type="ARBA" id="ARBA00022884"/>
    </source>
</evidence>
<dbReference type="OrthoDB" id="268799at2759"/>
<evidence type="ECO:0000313" key="18">
    <source>
        <dbReference type="EMBL" id="KRY40117.1"/>
    </source>
</evidence>
<dbReference type="GO" id="GO:0030490">
    <property type="term" value="P:maturation of SSU-rRNA"/>
    <property type="evidence" value="ECO:0007669"/>
    <property type="project" value="TreeGrafter"/>
</dbReference>
<keyword evidence="6" id="KW-0698">rRNA processing</keyword>
<reference evidence="18 19" key="1">
    <citation type="submission" date="2015-01" db="EMBL/GenBank/DDBJ databases">
        <title>Evolution of Trichinella species and genotypes.</title>
        <authorList>
            <person name="Korhonen P.K."/>
            <person name="Edoardo P."/>
            <person name="Giuseppe L.R."/>
            <person name="Gasser R.B."/>
        </authorList>
    </citation>
    <scope>NUCLEOTIDE SEQUENCE [LARGE SCALE GENOMIC DNA]</scope>
    <source>
        <strain evidence="18">ISS3</strain>
    </source>
</reference>
<evidence type="ECO:0000256" key="13">
    <source>
        <dbReference type="ARBA" id="ARBA00023274"/>
    </source>
</evidence>
<evidence type="ECO:0000256" key="9">
    <source>
        <dbReference type="ARBA" id="ARBA00022728"/>
    </source>
</evidence>
<comment type="function">
    <text evidence="14">Plays a role in pre-mRNA splicing as component of the U4/U6-U5 tri-snRNP complex that is involved in spliceosome assembly, and as component of the precatalytic spliceosome (spliceosome B complex). The heptameric LSM2-8 complex binds specifically to the 3'-terminal U-tract of U6 snRNA. Component of LSm protein complexes, which are involved in RNA processing and may function in a chaperone-like manner, facilitating the efficient association of RNA processing factors with their substrates. Component of the cytoplasmic LSM1-LSM7 complex, which is thought to be involved in mRNA degradation by activating the decapping step in the 5'-to-3' mRNA decay pathway.</text>
</comment>
<evidence type="ECO:0000259" key="17">
    <source>
        <dbReference type="PROSITE" id="PS52002"/>
    </source>
</evidence>
<dbReference type="PROSITE" id="PS52002">
    <property type="entry name" value="SM"/>
    <property type="match status" value="1"/>
</dbReference>
<dbReference type="GO" id="GO:0000932">
    <property type="term" value="C:P-body"/>
    <property type="evidence" value="ECO:0007669"/>
    <property type="project" value="TreeGrafter"/>
</dbReference>
<dbReference type="Pfam" id="PF01423">
    <property type="entry name" value="LSM"/>
    <property type="match status" value="1"/>
</dbReference>
<dbReference type="Proteomes" id="UP000054776">
    <property type="component" value="Unassembled WGS sequence"/>
</dbReference>
<dbReference type="EMBL" id="JYDH01000014">
    <property type="protein sequence ID" value="KRY40117.1"/>
    <property type="molecule type" value="Genomic_DNA"/>
</dbReference>
<keyword evidence="9" id="KW-0747">Spliceosome</keyword>
<evidence type="ECO:0000256" key="6">
    <source>
        <dbReference type="ARBA" id="ARBA00022552"/>
    </source>
</evidence>
<dbReference type="eggNOG" id="KOG1783">
    <property type="taxonomic scope" value="Eukaryota"/>
</dbReference>
<feature type="region of interest" description="Disordered" evidence="16">
    <location>
        <begin position="1"/>
        <end position="42"/>
    </location>
</feature>
<dbReference type="InParanoid" id="A0A0V1BS76"/>
<dbReference type="Gene3D" id="2.30.30.100">
    <property type="match status" value="1"/>
</dbReference>
<keyword evidence="12" id="KW-0539">Nucleus</keyword>
<dbReference type="AlphaFoldDB" id="A0A0V1BS76"/>
<dbReference type="InterPro" id="IPR010920">
    <property type="entry name" value="LSM_dom_sf"/>
</dbReference>
<comment type="subunit">
    <text evidence="15">Component of the precatalytic spliceosome (spliceosome B complex). Component of the U4/U6-U5 tri-snRNP complex, a building block of the precatalytic spliceosome (spliceosome B complex). The U4/U6-U5 tri-snRNP complex is composed of the U4, U6 and U5 snRNAs and at least PRPF3, PRPF4, PRPF6, PRPF8, PRPF31, SNRNP200, TXNL4A, SNRNP40, SNRPB, SNRPD1, SNRPD2, SNRPD3, SNRPE, SNRPF, SNRPG, DDX23, CD2BP2, PPIH, SNU13, EFTUD2, SART1 and USP39, plus LSM2, LSM3, LSM4, LSM5, LSM6, LSM7 and LSM8. LSM2, LSM3, LSM4, LSM5, LSM6, LSM7 and LSM8 form a heptameric, ring-shaped subcomplex (the LSM2-8 complex) that is part of the U4/U6-U5 tri-snRNP complex and the precatalytic spliceosome. Component of the heptameric LSM1-LSM7 complex, which consists of LSM1, LSM2, LSM3, LSM4, LSM5, LSM6 and LSM7.</text>
</comment>
<evidence type="ECO:0000256" key="16">
    <source>
        <dbReference type="SAM" id="MobiDB-lite"/>
    </source>
</evidence>
<feature type="domain" description="Sm" evidence="17">
    <location>
        <begin position="254"/>
        <end position="326"/>
    </location>
</feature>
<dbReference type="GO" id="GO:0005732">
    <property type="term" value="C:sno(s)RNA-containing ribonucleoprotein complex"/>
    <property type="evidence" value="ECO:0007669"/>
    <property type="project" value="TreeGrafter"/>
</dbReference>
<comment type="similarity">
    <text evidence="3">Belongs to the snRNP Sm proteins family. SmF/LSm6 subfamily.</text>
</comment>
<dbReference type="SMART" id="SM00651">
    <property type="entry name" value="Sm"/>
    <property type="match status" value="1"/>
</dbReference>
<evidence type="ECO:0000256" key="11">
    <source>
        <dbReference type="ARBA" id="ARBA00023187"/>
    </source>
</evidence>
<evidence type="ECO:0000313" key="19">
    <source>
        <dbReference type="Proteomes" id="UP000054776"/>
    </source>
</evidence>
<evidence type="ECO:0000256" key="12">
    <source>
        <dbReference type="ARBA" id="ARBA00023242"/>
    </source>
</evidence>
<dbReference type="GO" id="GO:0008033">
    <property type="term" value="P:tRNA processing"/>
    <property type="evidence" value="ECO:0007669"/>
    <property type="project" value="UniProtKB-KW"/>
</dbReference>
<evidence type="ECO:0000256" key="5">
    <source>
        <dbReference type="ARBA" id="ARBA00022490"/>
    </source>
</evidence>
<comment type="subcellular location">
    <subcellularLocation>
        <location evidence="2">Cytoplasm</location>
    </subcellularLocation>
    <subcellularLocation>
        <location evidence="1">Nucleus</location>
    </subcellularLocation>
</comment>
<dbReference type="FunFam" id="2.30.30.100:FF:000010">
    <property type="entry name" value="U6 snRNA-associated Sm-like protein LSm6"/>
    <property type="match status" value="1"/>
</dbReference>
<evidence type="ECO:0000256" key="14">
    <source>
        <dbReference type="ARBA" id="ARBA00054795"/>
    </source>
</evidence>
<dbReference type="CDD" id="cd01726">
    <property type="entry name" value="LSm6"/>
    <property type="match status" value="1"/>
</dbReference>
<name>A0A0V1BS76_TRISP</name>
<dbReference type="InterPro" id="IPR001163">
    <property type="entry name" value="Sm_dom_euk/arc"/>
</dbReference>
<evidence type="ECO:0000256" key="8">
    <source>
        <dbReference type="ARBA" id="ARBA00022694"/>
    </source>
</evidence>
<sequence length="346" mass="39177">MSTRRRDRASENEQAHSDGGRTGADPEADPLAPPGGSLQWGPVREITPSVYQGAYYCPPSAFSPDMDSVEWLERLEDFFCVSRVPPSDHGVVARYLLSDSVRRELYPAGQAKEISFEEFKKRLLGTYGPEESTGQLIERFHALHQREGQTIEQYAQEVAEVGRRAGVSERDLVARFAGGITSKQAYMAMWLQEPPTFAEARKLVSKVMRAEEDFHQSRQSHTSNPKPEKTELAQSIEALIREICNKYQMSGRQTPSEFLKQLIGKPVMVKLNSGLDYRGILACLDGYLNVALEQTEEYANGQLKQKYGDAFIRGNNVLYISTQKRLGKLFHIFIENGKWSLFPRYK</sequence>
<dbReference type="SUPFAM" id="SSF50182">
    <property type="entry name" value="Sm-like ribonucleoproteins"/>
    <property type="match status" value="1"/>
</dbReference>
<evidence type="ECO:0000256" key="4">
    <source>
        <dbReference type="ARBA" id="ARBA00014768"/>
    </source>
</evidence>
<dbReference type="GO" id="GO:0005730">
    <property type="term" value="C:nucleolus"/>
    <property type="evidence" value="ECO:0007669"/>
    <property type="project" value="TreeGrafter"/>
</dbReference>
<dbReference type="PANTHER" id="PTHR11021">
    <property type="entry name" value="SMALL NUCLEAR RIBONUCLEOPROTEIN F SNRNP-F"/>
    <property type="match status" value="1"/>
</dbReference>
<protein>
    <recommendedName>
        <fullName evidence="4">U6 snRNA-associated Sm-like protein LSm6</fullName>
    </recommendedName>
</protein>
<evidence type="ECO:0000256" key="7">
    <source>
        <dbReference type="ARBA" id="ARBA00022664"/>
    </source>
</evidence>
<dbReference type="GO" id="GO:0003723">
    <property type="term" value="F:RNA binding"/>
    <property type="evidence" value="ECO:0007669"/>
    <property type="project" value="UniProtKB-KW"/>
</dbReference>
<evidence type="ECO:0000256" key="15">
    <source>
        <dbReference type="ARBA" id="ARBA00065816"/>
    </source>
</evidence>
<comment type="caution">
    <text evidence="18">The sequence shown here is derived from an EMBL/GenBank/DDBJ whole genome shotgun (WGS) entry which is preliminary data.</text>
</comment>
<dbReference type="GO" id="GO:0000398">
    <property type="term" value="P:mRNA splicing, via spliceosome"/>
    <property type="evidence" value="ECO:0007669"/>
    <property type="project" value="InterPro"/>
</dbReference>
<dbReference type="PANTHER" id="PTHR11021:SF1">
    <property type="entry name" value="U6 SNRNA-ASSOCIATED SM-LIKE PROTEIN LSM6"/>
    <property type="match status" value="1"/>
</dbReference>
<evidence type="ECO:0000256" key="2">
    <source>
        <dbReference type="ARBA" id="ARBA00004496"/>
    </source>
</evidence>
<accession>A0A0V1BS76</accession>
<keyword evidence="19" id="KW-1185">Reference proteome</keyword>
<keyword evidence="5" id="KW-0963">Cytoplasm</keyword>
<keyword evidence="8" id="KW-0819">tRNA processing</keyword>
<keyword evidence="11" id="KW-0508">mRNA splicing</keyword>
<dbReference type="GO" id="GO:0005688">
    <property type="term" value="C:U6 snRNP"/>
    <property type="evidence" value="ECO:0007669"/>
    <property type="project" value="TreeGrafter"/>
</dbReference>
<evidence type="ECO:0000256" key="3">
    <source>
        <dbReference type="ARBA" id="ARBA00007927"/>
    </source>
</evidence>
<dbReference type="InterPro" id="IPR016487">
    <property type="entry name" value="Lsm6/sSmF"/>
</dbReference>
<dbReference type="Pfam" id="PF03732">
    <property type="entry name" value="Retrotrans_gag"/>
    <property type="match status" value="1"/>
</dbReference>
<evidence type="ECO:0000256" key="1">
    <source>
        <dbReference type="ARBA" id="ARBA00004123"/>
    </source>
</evidence>
<dbReference type="GO" id="GO:0120115">
    <property type="term" value="C:Lsm2-8 complex"/>
    <property type="evidence" value="ECO:0007669"/>
    <property type="project" value="UniProtKB-ARBA"/>
</dbReference>
<dbReference type="InterPro" id="IPR047575">
    <property type="entry name" value="Sm"/>
</dbReference>
<dbReference type="InterPro" id="IPR005162">
    <property type="entry name" value="Retrotrans_gag_dom"/>
</dbReference>
<gene>
    <name evidence="18" type="primary">Lsm6</name>
    <name evidence="18" type="ORF">T01_11153</name>
</gene>
<proteinExistence type="inferred from homology"/>
<keyword evidence="13" id="KW-0687">Ribonucleoprotein</keyword>